<dbReference type="Gene3D" id="1.25.40.10">
    <property type="entry name" value="Tetratricopeptide repeat domain"/>
    <property type="match status" value="1"/>
</dbReference>
<organism evidence="1 2">
    <name type="scientific">Corallincola platygyrae</name>
    <dbReference type="NCBI Taxonomy" id="1193278"/>
    <lineage>
        <taxon>Bacteria</taxon>
        <taxon>Pseudomonadati</taxon>
        <taxon>Pseudomonadota</taxon>
        <taxon>Gammaproteobacteria</taxon>
        <taxon>Alteromonadales</taxon>
        <taxon>Psychromonadaceae</taxon>
        <taxon>Corallincola</taxon>
    </lineage>
</organism>
<protein>
    <submittedName>
        <fullName evidence="1">DUF924 family protein</fullName>
    </submittedName>
</protein>
<evidence type="ECO:0000313" key="1">
    <source>
        <dbReference type="EMBL" id="MFD2098049.1"/>
    </source>
</evidence>
<dbReference type="RefSeq" id="WP_345342341.1">
    <property type="nucleotide sequence ID" value="NZ_BAABLI010000034.1"/>
</dbReference>
<dbReference type="InterPro" id="IPR011990">
    <property type="entry name" value="TPR-like_helical_dom_sf"/>
</dbReference>
<dbReference type="Proteomes" id="UP001597380">
    <property type="component" value="Unassembled WGS sequence"/>
</dbReference>
<gene>
    <name evidence="1" type="ORF">ACFSJ3_18895</name>
</gene>
<dbReference type="EMBL" id="JBHUHT010000031">
    <property type="protein sequence ID" value="MFD2098049.1"/>
    <property type="molecule type" value="Genomic_DNA"/>
</dbReference>
<accession>A0ABW4XSA6</accession>
<comment type="caution">
    <text evidence="1">The sequence shown here is derived from an EMBL/GenBank/DDBJ whole genome shotgun (WGS) entry which is preliminary data.</text>
</comment>
<dbReference type="Pfam" id="PF06041">
    <property type="entry name" value="DUF924"/>
    <property type="match status" value="1"/>
</dbReference>
<proteinExistence type="predicted"/>
<dbReference type="SUPFAM" id="SSF48452">
    <property type="entry name" value="TPR-like"/>
    <property type="match status" value="1"/>
</dbReference>
<dbReference type="Gene3D" id="1.20.58.320">
    <property type="entry name" value="TPR-like"/>
    <property type="match status" value="1"/>
</dbReference>
<reference evidence="2" key="1">
    <citation type="journal article" date="2019" name="Int. J. Syst. Evol. Microbiol.">
        <title>The Global Catalogue of Microorganisms (GCM) 10K type strain sequencing project: providing services to taxonomists for standard genome sequencing and annotation.</title>
        <authorList>
            <consortium name="The Broad Institute Genomics Platform"/>
            <consortium name="The Broad Institute Genome Sequencing Center for Infectious Disease"/>
            <person name="Wu L."/>
            <person name="Ma J."/>
        </authorList>
    </citation>
    <scope>NUCLEOTIDE SEQUENCE [LARGE SCALE GENOMIC DNA]</scope>
    <source>
        <strain evidence="2">CGMCC 1.10992</strain>
    </source>
</reference>
<keyword evidence="2" id="KW-1185">Reference proteome</keyword>
<name>A0ABW4XSA6_9GAMM</name>
<dbReference type="InterPro" id="IPR010323">
    <property type="entry name" value="DUF924"/>
</dbReference>
<sequence length="183" mass="21284">MSEFATAAEIVQFWFEECTPKQWWQKSEQFDRLVAGRFEATVVAAAQEQLTHWPDNAESALARILLLDQFTRNIWRDKKQAFAYDSLALSTAEQAIAKGYDKQYPINQRAFFYMPFMHSESAAVHERAVQLFSQPGLDDNLSFELRHKEIIDRFGRYPHRNQVLGRKSTPEELDFLTQPGSSF</sequence>
<evidence type="ECO:0000313" key="2">
    <source>
        <dbReference type="Proteomes" id="UP001597380"/>
    </source>
</evidence>